<keyword evidence="2" id="KW-0812">Transmembrane</keyword>
<evidence type="ECO:0000313" key="5">
    <source>
        <dbReference type="EMBL" id="OQR96772.1"/>
    </source>
</evidence>
<dbReference type="InterPro" id="IPR013083">
    <property type="entry name" value="Znf_RING/FYVE/PHD"/>
</dbReference>
<accession>A0A1V9ZFM0</accession>
<dbReference type="AlphaFoldDB" id="A0A1V9ZFM0"/>
<feature type="transmembrane region" description="Helical" evidence="2">
    <location>
        <begin position="386"/>
        <end position="405"/>
    </location>
</feature>
<evidence type="ECO:0000259" key="4">
    <source>
        <dbReference type="PROSITE" id="PS50089"/>
    </source>
</evidence>
<dbReference type="OrthoDB" id="199876at2759"/>
<protein>
    <recommendedName>
        <fullName evidence="4">RING-type domain-containing protein</fullName>
    </recommendedName>
</protein>
<dbReference type="Proteomes" id="UP000243579">
    <property type="component" value="Unassembled WGS sequence"/>
</dbReference>
<keyword evidence="1" id="KW-0479">Metal-binding</keyword>
<evidence type="ECO:0000256" key="2">
    <source>
        <dbReference type="SAM" id="Phobius"/>
    </source>
</evidence>
<evidence type="ECO:0000313" key="6">
    <source>
        <dbReference type="Proteomes" id="UP000243579"/>
    </source>
</evidence>
<reference evidence="5 6" key="1">
    <citation type="journal article" date="2014" name="Genome Biol. Evol.">
        <title>The secreted proteins of Achlya hypogyna and Thraustotheca clavata identify the ancestral oomycete secretome and reveal gene acquisitions by horizontal gene transfer.</title>
        <authorList>
            <person name="Misner I."/>
            <person name="Blouin N."/>
            <person name="Leonard G."/>
            <person name="Richards T.A."/>
            <person name="Lane C.E."/>
        </authorList>
    </citation>
    <scope>NUCLEOTIDE SEQUENCE [LARGE SCALE GENOMIC DNA]</scope>
    <source>
        <strain evidence="5 6">ATCC 48635</strain>
    </source>
</reference>
<proteinExistence type="predicted"/>
<keyword evidence="1" id="KW-0863">Zinc-finger</keyword>
<dbReference type="EMBL" id="JNBR01000131">
    <property type="protein sequence ID" value="OQR96772.1"/>
    <property type="molecule type" value="Genomic_DNA"/>
</dbReference>
<keyword evidence="2" id="KW-0472">Membrane</keyword>
<dbReference type="InterPro" id="IPR015915">
    <property type="entry name" value="Kelch-typ_b-propeller"/>
</dbReference>
<keyword evidence="3" id="KW-0732">Signal</keyword>
<keyword evidence="6" id="KW-1185">Reference proteome</keyword>
<feature type="domain" description="RING-type" evidence="4">
    <location>
        <begin position="454"/>
        <end position="495"/>
    </location>
</feature>
<dbReference type="InterPro" id="IPR001841">
    <property type="entry name" value="Znf_RING"/>
</dbReference>
<dbReference type="GO" id="GO:0008270">
    <property type="term" value="F:zinc ion binding"/>
    <property type="evidence" value="ECO:0007669"/>
    <property type="project" value="UniProtKB-KW"/>
</dbReference>
<evidence type="ECO:0000256" key="1">
    <source>
        <dbReference type="PROSITE-ProRule" id="PRU00175"/>
    </source>
</evidence>
<dbReference type="Pfam" id="PF13639">
    <property type="entry name" value="zf-RING_2"/>
    <property type="match status" value="1"/>
</dbReference>
<evidence type="ECO:0000256" key="3">
    <source>
        <dbReference type="SAM" id="SignalP"/>
    </source>
</evidence>
<dbReference type="SUPFAM" id="SSF117281">
    <property type="entry name" value="Kelch motif"/>
    <property type="match status" value="1"/>
</dbReference>
<dbReference type="CDD" id="cd16454">
    <property type="entry name" value="RING-H2_PA-TM-RING"/>
    <property type="match status" value="1"/>
</dbReference>
<name>A0A1V9ZFM0_ACHHY</name>
<keyword evidence="1" id="KW-0862">Zinc</keyword>
<dbReference type="Gene3D" id="3.30.40.10">
    <property type="entry name" value="Zinc/RING finger domain, C3HC4 (zinc finger)"/>
    <property type="match status" value="1"/>
</dbReference>
<dbReference type="SUPFAM" id="SSF57850">
    <property type="entry name" value="RING/U-box"/>
    <property type="match status" value="1"/>
</dbReference>
<keyword evidence="2" id="KW-1133">Transmembrane helix</keyword>
<dbReference type="Gene3D" id="2.120.10.80">
    <property type="entry name" value="Kelch-type beta propeller"/>
    <property type="match status" value="2"/>
</dbReference>
<dbReference type="SMART" id="SM00184">
    <property type="entry name" value="RING"/>
    <property type="match status" value="1"/>
</dbReference>
<organism evidence="5 6">
    <name type="scientific">Achlya hypogyna</name>
    <name type="common">Oomycete</name>
    <name type="synonym">Protoachlya hypogyna</name>
    <dbReference type="NCBI Taxonomy" id="1202772"/>
    <lineage>
        <taxon>Eukaryota</taxon>
        <taxon>Sar</taxon>
        <taxon>Stramenopiles</taxon>
        <taxon>Oomycota</taxon>
        <taxon>Saprolegniomycetes</taxon>
        <taxon>Saprolegniales</taxon>
        <taxon>Achlyaceae</taxon>
        <taxon>Achlya</taxon>
    </lineage>
</organism>
<sequence length="501" mass="57493">MLRLLPLLVVAVTATHPWTRLWQFNASRDEPTPRAAHSMLLSGSDQLVVYGGVGDDEDSVKGDAWMFDLTTREWARLVPQGSSRPHKRFHHSAAMRQSPRHEMYVFGGMSVWREPNTSALHYAQSNDLWRLVLDQEPPQWVLEPSTSDMDRPCNRSEATTLTYFDQMYLFGGIQYDPTNGHGKSKVFNDIWTFDYTTKRWTQLLIAAKRVPPPRFSHVASLVRVNGVDHMAIFGGRQLTKDDGWALLDDLWLFSFETHVWRKLDGEPAFKRAYTSMVTVNSSLWLFGGYFKSDYSTNGYVYDDTIQATLSQGPSTQFYKNNDTDPDQSFPTVRYLHRAVEWSGKMIVSGGRFQRALGDLWVQELEPSNMHAVTDVHELERSDMNSLYVACVLFSVFTVLFVFTLARCRIQYIHPGIQTHPLVARRGLSDKRLLELKTKKYEAVQTSQLTSADMCPICLADFKGEDEIRDLPCKHLFHVPCIDEWLRKNKTCPMCKLDIEAV</sequence>
<dbReference type="PANTHER" id="PTHR23244">
    <property type="entry name" value="KELCH REPEAT DOMAIN"/>
    <property type="match status" value="1"/>
</dbReference>
<feature type="signal peptide" evidence="3">
    <location>
        <begin position="1"/>
        <end position="15"/>
    </location>
</feature>
<feature type="chain" id="PRO_5013275024" description="RING-type domain-containing protein" evidence="3">
    <location>
        <begin position="16"/>
        <end position="501"/>
    </location>
</feature>
<dbReference type="Pfam" id="PF24681">
    <property type="entry name" value="Kelch_KLHDC2_KLHL20_DRC7"/>
    <property type="match status" value="1"/>
</dbReference>
<dbReference type="STRING" id="1202772.A0A1V9ZFM0"/>
<gene>
    <name evidence="5" type="ORF">ACHHYP_13614</name>
</gene>
<comment type="caution">
    <text evidence="5">The sequence shown here is derived from an EMBL/GenBank/DDBJ whole genome shotgun (WGS) entry which is preliminary data.</text>
</comment>
<dbReference type="PROSITE" id="PS50089">
    <property type="entry name" value="ZF_RING_2"/>
    <property type="match status" value="1"/>
</dbReference>